<evidence type="ECO:0000313" key="10">
    <source>
        <dbReference type="Proteomes" id="UP000284250"/>
    </source>
</evidence>
<evidence type="ECO:0000256" key="6">
    <source>
        <dbReference type="ARBA" id="ARBA00022989"/>
    </source>
</evidence>
<comment type="subcellular location">
    <subcellularLocation>
        <location evidence="1">Cell membrane</location>
        <topology evidence="1">Multi-pass membrane protein</topology>
    </subcellularLocation>
</comment>
<evidence type="ECO:0008006" key="11">
    <source>
        <dbReference type="Google" id="ProtNLM"/>
    </source>
</evidence>
<feature type="transmembrane region" description="Helical" evidence="8">
    <location>
        <begin position="342"/>
        <end position="363"/>
    </location>
</feature>
<evidence type="ECO:0000256" key="5">
    <source>
        <dbReference type="ARBA" id="ARBA00022692"/>
    </source>
</evidence>
<dbReference type="Proteomes" id="UP000284250">
    <property type="component" value="Unassembled WGS sequence"/>
</dbReference>
<keyword evidence="2" id="KW-1003">Cell membrane</keyword>
<feature type="transmembrane region" description="Helical" evidence="8">
    <location>
        <begin position="235"/>
        <end position="257"/>
    </location>
</feature>
<proteinExistence type="predicted"/>
<evidence type="ECO:0000256" key="2">
    <source>
        <dbReference type="ARBA" id="ARBA00022475"/>
    </source>
</evidence>
<keyword evidence="10" id="KW-1185">Reference proteome</keyword>
<evidence type="ECO:0000256" key="4">
    <source>
        <dbReference type="ARBA" id="ARBA00022679"/>
    </source>
</evidence>
<feature type="transmembrane region" description="Helical" evidence="8">
    <location>
        <begin position="17"/>
        <end position="34"/>
    </location>
</feature>
<dbReference type="GO" id="GO:0005886">
    <property type="term" value="C:plasma membrane"/>
    <property type="evidence" value="ECO:0007669"/>
    <property type="project" value="UniProtKB-SubCell"/>
</dbReference>
<evidence type="ECO:0000313" key="9">
    <source>
        <dbReference type="EMBL" id="RIY13042.1"/>
    </source>
</evidence>
<dbReference type="OrthoDB" id="2034231at2"/>
<dbReference type="GO" id="GO:0016763">
    <property type="term" value="F:pentosyltransferase activity"/>
    <property type="evidence" value="ECO:0007669"/>
    <property type="project" value="TreeGrafter"/>
</dbReference>
<evidence type="ECO:0000256" key="7">
    <source>
        <dbReference type="ARBA" id="ARBA00023136"/>
    </source>
</evidence>
<organism evidence="9 10">
    <name type="scientific">Hymenobacter rubripertinctus</name>
    <dbReference type="NCBI Taxonomy" id="2029981"/>
    <lineage>
        <taxon>Bacteria</taxon>
        <taxon>Pseudomonadati</taxon>
        <taxon>Bacteroidota</taxon>
        <taxon>Cytophagia</taxon>
        <taxon>Cytophagales</taxon>
        <taxon>Hymenobacteraceae</taxon>
        <taxon>Hymenobacter</taxon>
    </lineage>
</organism>
<keyword evidence="3" id="KW-0328">Glycosyltransferase</keyword>
<reference evidence="9 10" key="1">
    <citation type="submission" date="2018-09" db="EMBL/GenBank/DDBJ databases">
        <authorList>
            <person name="Zeman M."/>
            <person name="Pardy F."/>
        </authorList>
    </citation>
    <scope>NUCLEOTIDE SEQUENCE [LARGE SCALE GENOMIC DNA]</scope>
    <source>
        <strain evidence="9 10">CCM 8852</strain>
    </source>
</reference>
<dbReference type="InterPro" id="IPR050297">
    <property type="entry name" value="LipidA_mod_glycosyltrf_83"/>
</dbReference>
<dbReference type="RefSeq" id="WP_119654639.1">
    <property type="nucleotide sequence ID" value="NZ_JBHUOI010000028.1"/>
</dbReference>
<protein>
    <recommendedName>
        <fullName evidence="11">Phospholipid carrier-dependent glycosyltransferase</fullName>
    </recommendedName>
</protein>
<sequence>MAVAAGAQSPVRYAPRWLVPLVFGLLLVLGAGLVPDYGVSWDEPVDRANGLVSLRYVAGLVAPEWAANQLLLQSAPPLAGYVDNDHGVLFEVPLALLDVLRPGTDPRTYYLLRHFGTWLVCLGGLGALYGLARRRFRNQYLALLTAGLFVLSPRMFAESFYNAKDLVFLAAFTLGIYTLSRLLARPTAGRALVHALATAAAIDIRILGLLLVPFTLGLLALEASWPTQPVGRGRLAVLAGGYLLLAAATTVLGWPYLWEAPLTNLLAAFGQMQRFRWDGPVWYLGRAESSLRLPWHYAPVWLLITTPVAYSLAGLAGLLALAGRLLRHPKRLLSTAAGRLDLLFGGWLLGPFVLVIGLQSVIYDGWRHLYFTYPALLLLAVGAGRQLWAWARAQSRWRPVVAALGLLAALEAVVTAGRMVAMHPQQQVYFSFLPAQVVEQQFERDYWGLAYRQGLEWLLRHQPTGRIAVDVSHLPPFENNLALLPAADRARFVFAPEEPGHYYITGFRFRPVHLTPEMGRLLHTVRADGVTVLVVCQTR</sequence>
<dbReference type="GO" id="GO:0009103">
    <property type="term" value="P:lipopolysaccharide biosynthetic process"/>
    <property type="evidence" value="ECO:0007669"/>
    <property type="project" value="UniProtKB-ARBA"/>
</dbReference>
<reference evidence="9 10" key="2">
    <citation type="submission" date="2019-01" db="EMBL/GenBank/DDBJ databases">
        <title>Hymenobacter humicola sp. nov., isolated from soils in Antarctica.</title>
        <authorList>
            <person name="Sedlacek I."/>
            <person name="Holochova P."/>
            <person name="Kralova S."/>
            <person name="Pantucek R."/>
            <person name="Stankova E."/>
            <person name="Vrbovska V."/>
            <person name="Kristofova L."/>
            <person name="Svec P."/>
            <person name="Busse H.-J."/>
        </authorList>
    </citation>
    <scope>NUCLEOTIDE SEQUENCE [LARGE SCALE GENOMIC DNA]</scope>
    <source>
        <strain evidence="9 10">CCM 8852</strain>
    </source>
</reference>
<evidence type="ECO:0000256" key="8">
    <source>
        <dbReference type="SAM" id="Phobius"/>
    </source>
</evidence>
<dbReference type="AlphaFoldDB" id="A0A418R6M1"/>
<gene>
    <name evidence="9" type="ORF">D0T11_04765</name>
</gene>
<feature type="transmembrane region" description="Helical" evidence="8">
    <location>
        <begin position="300"/>
        <end position="321"/>
    </location>
</feature>
<feature type="transmembrane region" description="Helical" evidence="8">
    <location>
        <begin position="110"/>
        <end position="132"/>
    </location>
</feature>
<dbReference type="PANTHER" id="PTHR33908">
    <property type="entry name" value="MANNOSYLTRANSFERASE YKCB-RELATED"/>
    <property type="match status" value="1"/>
</dbReference>
<comment type="caution">
    <text evidence="9">The sequence shown here is derived from an EMBL/GenBank/DDBJ whole genome shotgun (WGS) entry which is preliminary data.</text>
</comment>
<feature type="transmembrane region" description="Helical" evidence="8">
    <location>
        <begin position="400"/>
        <end position="421"/>
    </location>
</feature>
<feature type="transmembrane region" description="Helical" evidence="8">
    <location>
        <begin position="369"/>
        <end position="388"/>
    </location>
</feature>
<feature type="transmembrane region" description="Helical" evidence="8">
    <location>
        <begin position="166"/>
        <end position="184"/>
    </location>
</feature>
<dbReference type="EMBL" id="QYCN01000004">
    <property type="protein sequence ID" value="RIY13042.1"/>
    <property type="molecule type" value="Genomic_DNA"/>
</dbReference>
<feature type="transmembrane region" description="Helical" evidence="8">
    <location>
        <begin position="204"/>
        <end position="223"/>
    </location>
</feature>
<dbReference type="PANTHER" id="PTHR33908:SF11">
    <property type="entry name" value="MEMBRANE PROTEIN"/>
    <property type="match status" value="1"/>
</dbReference>
<keyword evidence="7 8" id="KW-0472">Membrane</keyword>
<keyword evidence="4" id="KW-0808">Transferase</keyword>
<keyword evidence="6 8" id="KW-1133">Transmembrane helix</keyword>
<name>A0A418R6M1_9BACT</name>
<evidence type="ECO:0000256" key="1">
    <source>
        <dbReference type="ARBA" id="ARBA00004651"/>
    </source>
</evidence>
<accession>A0A418R6M1</accession>
<evidence type="ECO:0000256" key="3">
    <source>
        <dbReference type="ARBA" id="ARBA00022676"/>
    </source>
</evidence>
<keyword evidence="5 8" id="KW-0812">Transmembrane</keyword>